<evidence type="ECO:0000313" key="2">
    <source>
        <dbReference type="Proteomes" id="UP001206128"/>
    </source>
</evidence>
<organism evidence="1 2">
    <name type="scientific">Goodfellowiella coeruleoviolacea</name>
    <dbReference type="NCBI Taxonomy" id="334858"/>
    <lineage>
        <taxon>Bacteria</taxon>
        <taxon>Bacillati</taxon>
        <taxon>Actinomycetota</taxon>
        <taxon>Actinomycetes</taxon>
        <taxon>Pseudonocardiales</taxon>
        <taxon>Pseudonocardiaceae</taxon>
        <taxon>Goodfellowiella</taxon>
    </lineage>
</organism>
<dbReference type="Proteomes" id="UP001206128">
    <property type="component" value="Unassembled WGS sequence"/>
</dbReference>
<dbReference type="RefSeq" id="WP_253779361.1">
    <property type="nucleotide sequence ID" value="NZ_JAMTCK010000021.1"/>
</dbReference>
<proteinExistence type="predicted"/>
<name>A0AAE3GLW1_9PSEU</name>
<dbReference type="EMBL" id="JAMTCK010000021">
    <property type="protein sequence ID" value="MCP2169887.1"/>
    <property type="molecule type" value="Genomic_DNA"/>
</dbReference>
<gene>
    <name evidence="1" type="ORF">LX83_006773</name>
</gene>
<accession>A0AAE3GLW1</accession>
<keyword evidence="2" id="KW-1185">Reference proteome</keyword>
<reference evidence="1" key="1">
    <citation type="submission" date="2022-06" db="EMBL/GenBank/DDBJ databases">
        <title>Genomic Encyclopedia of Archaeal and Bacterial Type Strains, Phase II (KMG-II): from individual species to whole genera.</title>
        <authorList>
            <person name="Goeker M."/>
        </authorList>
    </citation>
    <scope>NUCLEOTIDE SEQUENCE</scope>
    <source>
        <strain evidence="1">DSM 43935</strain>
    </source>
</reference>
<protein>
    <submittedName>
        <fullName evidence="1">Uncharacterized protein</fullName>
    </submittedName>
</protein>
<evidence type="ECO:0000313" key="1">
    <source>
        <dbReference type="EMBL" id="MCP2169887.1"/>
    </source>
</evidence>
<sequence>MKAWIERQPDGRLTIEIDTKADPRAQVLYDLLRDVHPEPEFLVDGAEQARNPGRITADNEPFFDGDMTLAQVIPDGVVVENIYTENKVFLSHGDFIDFVETYLRLLALRKKEKEGKGGANGQTE</sequence>
<dbReference type="AlphaFoldDB" id="A0AAE3GLW1"/>
<comment type="caution">
    <text evidence="1">The sequence shown here is derived from an EMBL/GenBank/DDBJ whole genome shotgun (WGS) entry which is preliminary data.</text>
</comment>